<accession>A0AAW0G239</accession>
<gene>
    <name evidence="1" type="ORF">QCA50_011085</name>
</gene>
<name>A0AAW0G239_9APHY</name>
<proteinExistence type="predicted"/>
<evidence type="ECO:0000313" key="2">
    <source>
        <dbReference type="Proteomes" id="UP001385951"/>
    </source>
</evidence>
<dbReference type="Proteomes" id="UP001385951">
    <property type="component" value="Unassembled WGS sequence"/>
</dbReference>
<comment type="caution">
    <text evidence="1">The sequence shown here is derived from an EMBL/GenBank/DDBJ whole genome shotgun (WGS) entry which is preliminary data.</text>
</comment>
<organism evidence="1 2">
    <name type="scientific">Cerrena zonata</name>
    <dbReference type="NCBI Taxonomy" id="2478898"/>
    <lineage>
        <taxon>Eukaryota</taxon>
        <taxon>Fungi</taxon>
        <taxon>Dikarya</taxon>
        <taxon>Basidiomycota</taxon>
        <taxon>Agaricomycotina</taxon>
        <taxon>Agaricomycetes</taxon>
        <taxon>Polyporales</taxon>
        <taxon>Cerrenaceae</taxon>
        <taxon>Cerrena</taxon>
    </lineage>
</organism>
<dbReference type="AlphaFoldDB" id="A0AAW0G239"/>
<evidence type="ECO:0000313" key="1">
    <source>
        <dbReference type="EMBL" id="KAK7685739.1"/>
    </source>
</evidence>
<keyword evidence="2" id="KW-1185">Reference proteome</keyword>
<sequence>MWIFPNPNLQRSEGGGRAEIGKPPSRGSLTGVVATIYLTNHDVLMVGISYFQSNTTGLSLIRLQAYFILLLEFQLIHNLHGTLYECEGVRCTSYMALTRLCIILERVGTEKERKLPCLVLS</sequence>
<dbReference type="EMBL" id="JASBNA010000019">
    <property type="protein sequence ID" value="KAK7685739.1"/>
    <property type="molecule type" value="Genomic_DNA"/>
</dbReference>
<reference evidence="1 2" key="1">
    <citation type="submission" date="2022-09" db="EMBL/GenBank/DDBJ databases">
        <authorList>
            <person name="Palmer J.M."/>
        </authorList>
    </citation>
    <scope>NUCLEOTIDE SEQUENCE [LARGE SCALE GENOMIC DNA]</scope>
    <source>
        <strain evidence="1 2">DSM 7382</strain>
    </source>
</reference>
<protein>
    <submittedName>
        <fullName evidence="1">Uncharacterized protein</fullName>
    </submittedName>
</protein>